<dbReference type="Proteomes" id="UP000801492">
    <property type="component" value="Unassembled WGS sequence"/>
</dbReference>
<sequence length="51" mass="5840">VEAQAYKFVSNEYRFFPVTVKVNACKEYSRDSLGLKEMLTKSSTINPCSMK</sequence>
<organism evidence="1 2">
    <name type="scientific">Ignelater luminosus</name>
    <name type="common">Cucubano</name>
    <name type="synonym">Pyrophorus luminosus</name>
    <dbReference type="NCBI Taxonomy" id="2038154"/>
    <lineage>
        <taxon>Eukaryota</taxon>
        <taxon>Metazoa</taxon>
        <taxon>Ecdysozoa</taxon>
        <taxon>Arthropoda</taxon>
        <taxon>Hexapoda</taxon>
        <taxon>Insecta</taxon>
        <taxon>Pterygota</taxon>
        <taxon>Neoptera</taxon>
        <taxon>Endopterygota</taxon>
        <taxon>Coleoptera</taxon>
        <taxon>Polyphaga</taxon>
        <taxon>Elateriformia</taxon>
        <taxon>Elateroidea</taxon>
        <taxon>Elateridae</taxon>
        <taxon>Agrypninae</taxon>
        <taxon>Pyrophorini</taxon>
        <taxon>Ignelater</taxon>
    </lineage>
</organism>
<comment type="caution">
    <text evidence="1">The sequence shown here is derived from an EMBL/GenBank/DDBJ whole genome shotgun (WGS) entry which is preliminary data.</text>
</comment>
<dbReference type="AlphaFoldDB" id="A0A8K0CXI9"/>
<evidence type="ECO:0000313" key="1">
    <source>
        <dbReference type="EMBL" id="KAF2892593.1"/>
    </source>
</evidence>
<dbReference type="EMBL" id="VTPC01008659">
    <property type="protein sequence ID" value="KAF2892593.1"/>
    <property type="molecule type" value="Genomic_DNA"/>
</dbReference>
<feature type="non-terminal residue" evidence="1">
    <location>
        <position position="1"/>
    </location>
</feature>
<reference evidence="1" key="1">
    <citation type="submission" date="2019-08" db="EMBL/GenBank/DDBJ databases">
        <title>The genome of the North American firefly Photinus pyralis.</title>
        <authorList>
            <consortium name="Photinus pyralis genome working group"/>
            <person name="Fallon T.R."/>
            <person name="Sander Lower S.E."/>
            <person name="Weng J.-K."/>
        </authorList>
    </citation>
    <scope>NUCLEOTIDE SEQUENCE</scope>
    <source>
        <strain evidence="1">TRF0915ILg1</strain>
        <tissue evidence="1">Whole body</tissue>
    </source>
</reference>
<dbReference type="OrthoDB" id="7116894at2759"/>
<gene>
    <name evidence="1" type="ORF">ILUMI_13579</name>
</gene>
<accession>A0A8K0CXI9</accession>
<keyword evidence="2" id="KW-1185">Reference proteome</keyword>
<proteinExistence type="predicted"/>
<evidence type="ECO:0000313" key="2">
    <source>
        <dbReference type="Proteomes" id="UP000801492"/>
    </source>
</evidence>
<protein>
    <submittedName>
        <fullName evidence="1">Uncharacterized protein</fullName>
    </submittedName>
</protein>
<name>A0A8K0CXI9_IGNLU</name>
<feature type="non-terminal residue" evidence="1">
    <location>
        <position position="51"/>
    </location>
</feature>